<evidence type="ECO:0000256" key="1">
    <source>
        <dbReference type="ARBA" id="ARBA00007316"/>
    </source>
</evidence>
<keyword evidence="6" id="KW-0067">ATP-binding</keyword>
<dbReference type="PANTHER" id="PTHR32309">
    <property type="entry name" value="TYROSINE-PROTEIN KINASE"/>
    <property type="match status" value="1"/>
</dbReference>
<keyword evidence="9" id="KW-1133">Transmembrane helix</keyword>
<dbReference type="Gene3D" id="3.40.50.300">
    <property type="entry name" value="P-loop containing nucleotide triphosphate hydrolases"/>
    <property type="match status" value="1"/>
</dbReference>
<evidence type="ECO:0000313" key="12">
    <source>
        <dbReference type="Proteomes" id="UP000243819"/>
    </source>
</evidence>
<reference evidence="12" key="1">
    <citation type="submission" date="2016-10" db="EMBL/GenBank/DDBJ databases">
        <authorList>
            <person name="Varghese N."/>
            <person name="Submissions S."/>
        </authorList>
    </citation>
    <scope>NUCLEOTIDE SEQUENCE [LARGE SCALE GENOMIC DNA]</scope>
    <source>
        <strain evidence="12">DSM 13577</strain>
    </source>
</reference>
<evidence type="ECO:0000256" key="5">
    <source>
        <dbReference type="ARBA" id="ARBA00022777"/>
    </source>
</evidence>
<protein>
    <recommendedName>
        <fullName evidence="2">non-specific protein-tyrosine kinase</fullName>
        <ecNumber evidence="2">2.7.10.2</ecNumber>
    </recommendedName>
</protein>
<keyword evidence="5" id="KW-0418">Kinase</keyword>
<evidence type="ECO:0000256" key="8">
    <source>
        <dbReference type="ARBA" id="ARBA00051245"/>
    </source>
</evidence>
<keyword evidence="9" id="KW-0472">Membrane</keyword>
<accession>A0A1I0CTZ9</accession>
<keyword evidence="12" id="KW-1185">Reference proteome</keyword>
<dbReference type="EC" id="2.7.10.2" evidence="2"/>
<evidence type="ECO:0000259" key="10">
    <source>
        <dbReference type="Pfam" id="PF13807"/>
    </source>
</evidence>
<evidence type="ECO:0000256" key="4">
    <source>
        <dbReference type="ARBA" id="ARBA00022741"/>
    </source>
</evidence>
<dbReference type="Pfam" id="PF13807">
    <property type="entry name" value="GNVR"/>
    <property type="match status" value="1"/>
</dbReference>
<dbReference type="InterPro" id="IPR032807">
    <property type="entry name" value="GNVR"/>
</dbReference>
<dbReference type="AlphaFoldDB" id="A0A1I0CTZ9"/>
<organism evidence="11 12">
    <name type="scientific">Anaerobranca gottschalkii DSM 13577</name>
    <dbReference type="NCBI Taxonomy" id="1120990"/>
    <lineage>
        <taxon>Bacteria</taxon>
        <taxon>Bacillati</taxon>
        <taxon>Bacillota</taxon>
        <taxon>Clostridia</taxon>
        <taxon>Eubacteriales</taxon>
        <taxon>Proteinivoracaceae</taxon>
        <taxon>Anaerobranca</taxon>
    </lineage>
</organism>
<dbReference type="GO" id="GO:0005886">
    <property type="term" value="C:plasma membrane"/>
    <property type="evidence" value="ECO:0007669"/>
    <property type="project" value="TreeGrafter"/>
</dbReference>
<dbReference type="GO" id="GO:0005524">
    <property type="term" value="F:ATP binding"/>
    <property type="evidence" value="ECO:0007669"/>
    <property type="project" value="UniProtKB-KW"/>
</dbReference>
<comment type="catalytic activity">
    <reaction evidence="8">
        <text>L-tyrosyl-[protein] + ATP = O-phospho-L-tyrosyl-[protein] + ADP + H(+)</text>
        <dbReference type="Rhea" id="RHEA:10596"/>
        <dbReference type="Rhea" id="RHEA-COMP:10136"/>
        <dbReference type="Rhea" id="RHEA-COMP:20101"/>
        <dbReference type="ChEBI" id="CHEBI:15378"/>
        <dbReference type="ChEBI" id="CHEBI:30616"/>
        <dbReference type="ChEBI" id="CHEBI:46858"/>
        <dbReference type="ChEBI" id="CHEBI:61978"/>
        <dbReference type="ChEBI" id="CHEBI:456216"/>
        <dbReference type="EC" id="2.7.10.2"/>
    </reaction>
</comment>
<keyword evidence="4" id="KW-0547">Nucleotide-binding</keyword>
<dbReference type="Pfam" id="PF10609">
    <property type="entry name" value="ParA"/>
    <property type="match status" value="1"/>
</dbReference>
<dbReference type="Proteomes" id="UP000243819">
    <property type="component" value="Unassembled WGS sequence"/>
</dbReference>
<dbReference type="InterPro" id="IPR033756">
    <property type="entry name" value="YlxH/NBP35"/>
</dbReference>
<gene>
    <name evidence="11" type="ORF">SAMN03080614_10942</name>
</gene>
<dbReference type="InterPro" id="IPR027417">
    <property type="entry name" value="P-loop_NTPase"/>
</dbReference>
<evidence type="ECO:0000256" key="3">
    <source>
        <dbReference type="ARBA" id="ARBA00022679"/>
    </source>
</evidence>
<dbReference type="CDD" id="cd05387">
    <property type="entry name" value="BY-kinase"/>
    <property type="match status" value="1"/>
</dbReference>
<feature type="transmembrane region" description="Helical" evidence="9">
    <location>
        <begin position="83"/>
        <end position="104"/>
    </location>
</feature>
<dbReference type="InterPro" id="IPR005702">
    <property type="entry name" value="Wzc-like_C"/>
</dbReference>
<proteinExistence type="inferred from homology"/>
<comment type="similarity">
    <text evidence="1">Belongs to the CpsD/CapB family.</text>
</comment>
<dbReference type="PANTHER" id="PTHR32309:SF13">
    <property type="entry name" value="FERRIC ENTEROBACTIN TRANSPORT PROTEIN FEPE"/>
    <property type="match status" value="1"/>
</dbReference>
<name>A0A1I0CTZ9_9FIRM</name>
<dbReference type="STRING" id="1120990.SAMN03080614_10942"/>
<dbReference type="FunFam" id="3.40.50.300:FF:000527">
    <property type="entry name" value="Tyrosine-protein kinase etk"/>
    <property type="match status" value="1"/>
</dbReference>
<feature type="domain" description="Tyrosine-protein kinase G-rich" evidence="10">
    <location>
        <begin position="60"/>
        <end position="103"/>
    </location>
</feature>
<evidence type="ECO:0000313" key="11">
    <source>
        <dbReference type="EMBL" id="SET23245.1"/>
    </source>
</evidence>
<keyword evidence="3" id="KW-0808">Transferase</keyword>
<sequence>MIRNLNLNMSYGEFSGKVQVTSIRDTEVIEIKVQDTNPQLAARIANELSEVFIRRIHEFIKKENVQILDYAVIPTNPIKPRPMLNITIAFVLGVMIGVGLVFLLEYLDNSVKGPDDVEKRLNLPVLGAVPLMEGNENQLKLITMKDPKSPISEAYRMLRTNIQFSNLDNELKTILVTSSGPAEGKSTSISNLAVTMVNMGHKVLLIDADLRKPQIHKIFNLDNDAGMTNILMGEKIENVVHSISGMKLDIITTGPIPPNPSEILGSKAMKNFIEQCKEKYDIILIDSPPVAVVTDAAVLSKITDGTLFVVAAGQTTMDIAMKAKDMLDKVQAKVIGVLVNKVNIERKKYQYYYSYYLED</sequence>
<keyword evidence="7" id="KW-0829">Tyrosine-protein kinase</keyword>
<evidence type="ECO:0000256" key="9">
    <source>
        <dbReference type="SAM" id="Phobius"/>
    </source>
</evidence>
<evidence type="ECO:0000256" key="7">
    <source>
        <dbReference type="ARBA" id="ARBA00023137"/>
    </source>
</evidence>
<dbReference type="EMBL" id="FOIF01000094">
    <property type="protein sequence ID" value="SET23245.1"/>
    <property type="molecule type" value="Genomic_DNA"/>
</dbReference>
<evidence type="ECO:0000256" key="6">
    <source>
        <dbReference type="ARBA" id="ARBA00022840"/>
    </source>
</evidence>
<dbReference type="GO" id="GO:0042802">
    <property type="term" value="F:identical protein binding"/>
    <property type="evidence" value="ECO:0007669"/>
    <property type="project" value="UniProtKB-ARBA"/>
</dbReference>
<dbReference type="NCBIfam" id="TIGR01007">
    <property type="entry name" value="eps_fam"/>
    <property type="match status" value="1"/>
</dbReference>
<dbReference type="GO" id="GO:0004715">
    <property type="term" value="F:non-membrane spanning protein tyrosine kinase activity"/>
    <property type="evidence" value="ECO:0007669"/>
    <property type="project" value="UniProtKB-EC"/>
</dbReference>
<dbReference type="InterPro" id="IPR050445">
    <property type="entry name" value="Bact_polysacc_biosynth/exp"/>
</dbReference>
<evidence type="ECO:0000256" key="2">
    <source>
        <dbReference type="ARBA" id="ARBA00011903"/>
    </source>
</evidence>
<keyword evidence="9" id="KW-0812">Transmembrane</keyword>
<dbReference type="OrthoDB" id="9794577at2"/>
<dbReference type="SUPFAM" id="SSF52540">
    <property type="entry name" value="P-loop containing nucleoside triphosphate hydrolases"/>
    <property type="match status" value="1"/>
</dbReference>